<dbReference type="RefSeq" id="WP_042152466.1">
    <property type="nucleotide sequence ID" value="NZ_CM002803.1"/>
</dbReference>
<feature type="transmembrane region" description="Helical" evidence="1">
    <location>
        <begin position="284"/>
        <end position="305"/>
    </location>
</feature>
<evidence type="ECO:0000313" key="2">
    <source>
        <dbReference type="EMBL" id="KEI66101.1"/>
    </source>
</evidence>
<protein>
    <submittedName>
        <fullName evidence="2">Uncharacterized protein</fullName>
    </submittedName>
</protein>
<accession>A0A073CD89</accession>
<feature type="transmembrane region" description="Helical" evidence="1">
    <location>
        <begin position="62"/>
        <end position="82"/>
    </location>
</feature>
<dbReference type="PATRIC" id="fig|388467.6.peg.922"/>
<organism evidence="2 3">
    <name type="scientific">Planktothrix agardhii (strain NIVA-CYA 126/8)</name>
    <dbReference type="NCBI Taxonomy" id="388467"/>
    <lineage>
        <taxon>Bacteria</taxon>
        <taxon>Bacillati</taxon>
        <taxon>Cyanobacteriota</taxon>
        <taxon>Cyanophyceae</taxon>
        <taxon>Oscillatoriophycideae</taxon>
        <taxon>Oscillatoriales</taxon>
        <taxon>Microcoleaceae</taxon>
        <taxon>Planktothrix</taxon>
    </lineage>
</organism>
<sequence>MTTDDNKPSSLFDKVTVFLSGNNFFSEILKVSGILYFFGFIITRSHLLNYGITEIDLLQTKYISVGLFFIINVAIVWLPFIIQTINEIEEEKQNEKITQSPSFLISSLILFVCIIIALLDSITIPKHIFIIATLFFGSLSLIEIIILFNKMIIEFKDKVNIIIIQFREKPIILLNKPVILNKKMIGFPKSMLFIIQIITSILITHVFLYLSLTTSYIKRIYITPDYLLNLLFNGYSKFTLKTYIDDYYFSLTHFFLGWYLPLLIIGASLYFLISKKVNTDSKTILFVQARYWLITTITILTLFNIKEYSYNIYPVIPANLGGGNPTIVELILSQNGNTNFKEYLKQIELLKDSDQLKLKKLNSVFLIAQTDKYYYISPCAELIKKYEDEKPNKRLKEILDSFENLPDSCKTIQIKEEDVTSIIYK</sequence>
<name>A0A073CD89_PLAA1</name>
<dbReference type="AlphaFoldDB" id="A0A073CD89"/>
<evidence type="ECO:0000256" key="1">
    <source>
        <dbReference type="SAM" id="Phobius"/>
    </source>
</evidence>
<feature type="transmembrane region" description="Helical" evidence="1">
    <location>
        <begin position="191"/>
        <end position="212"/>
    </location>
</feature>
<proteinExistence type="predicted"/>
<feature type="transmembrane region" description="Helical" evidence="1">
    <location>
        <begin position="247"/>
        <end position="272"/>
    </location>
</feature>
<feature type="transmembrane region" description="Helical" evidence="1">
    <location>
        <begin position="24"/>
        <end position="42"/>
    </location>
</feature>
<gene>
    <name evidence="2" type="ORF">A19Y_0977</name>
</gene>
<keyword evidence="1" id="KW-1133">Transmembrane helix</keyword>
<keyword evidence="1" id="KW-0812">Transmembrane</keyword>
<dbReference type="EMBL" id="CM002803">
    <property type="protein sequence ID" value="KEI66101.1"/>
    <property type="molecule type" value="Genomic_DNA"/>
</dbReference>
<dbReference type="Proteomes" id="UP000027395">
    <property type="component" value="Chromosome"/>
</dbReference>
<evidence type="ECO:0000313" key="3">
    <source>
        <dbReference type="Proteomes" id="UP000027395"/>
    </source>
</evidence>
<reference evidence="2 3" key="1">
    <citation type="journal article" date="2014" name="Appl. Environ. Microbiol.">
        <title>Elucidation of insertion elements encoded on plasmids and in vitro construction of shuttle vectors from the toxic cyanobacterium Planktothrix.</title>
        <authorList>
            <person name="Christiansen G."/>
            <person name="Goesmann A."/>
            <person name="Kurmayer R."/>
        </authorList>
    </citation>
    <scope>NUCLEOTIDE SEQUENCE [LARGE SCALE GENOMIC DNA]</scope>
    <source>
        <strain evidence="2 3">NIVA-CYA 126/8</strain>
    </source>
</reference>
<feature type="transmembrane region" description="Helical" evidence="1">
    <location>
        <begin position="128"/>
        <end position="148"/>
    </location>
</feature>
<keyword evidence="3" id="KW-1185">Reference proteome</keyword>
<dbReference type="HOGENOM" id="CLU_645371_0_0_3"/>
<feature type="transmembrane region" description="Helical" evidence="1">
    <location>
        <begin position="103"/>
        <end position="122"/>
    </location>
</feature>
<keyword evidence="1" id="KW-0472">Membrane</keyword>